<comment type="similarity">
    <text evidence="1">Belongs to the SAPAP family.</text>
</comment>
<evidence type="ECO:0000256" key="1">
    <source>
        <dbReference type="ARBA" id="ARBA00008839"/>
    </source>
</evidence>
<feature type="compositionally biased region" description="Basic and acidic residues" evidence="2">
    <location>
        <begin position="51"/>
        <end position="77"/>
    </location>
</feature>
<feature type="region of interest" description="Disordered" evidence="2">
    <location>
        <begin position="1175"/>
        <end position="1244"/>
    </location>
</feature>
<dbReference type="PANTHER" id="PTHR12353:SF31">
    <property type="entry name" value="LD44824P"/>
    <property type="match status" value="1"/>
</dbReference>
<evidence type="ECO:0000313" key="4">
    <source>
        <dbReference type="Proteomes" id="UP001607302"/>
    </source>
</evidence>
<protein>
    <recommendedName>
        <fullName evidence="5">Disks large-associated protein 5</fullName>
    </recommendedName>
</protein>
<feature type="compositionally biased region" description="Basic and acidic residues" evidence="2">
    <location>
        <begin position="1226"/>
        <end position="1244"/>
    </location>
</feature>
<proteinExistence type="inferred from homology"/>
<dbReference type="EMBL" id="JAUDFV010000152">
    <property type="protein sequence ID" value="KAL2718038.1"/>
    <property type="molecule type" value="Genomic_DNA"/>
</dbReference>
<feature type="compositionally biased region" description="Basic and acidic residues" evidence="2">
    <location>
        <begin position="1658"/>
        <end position="1674"/>
    </location>
</feature>
<reference evidence="3 4" key="1">
    <citation type="journal article" date="2024" name="Ann. Entomol. Soc. Am.">
        <title>Genomic analyses of the southern and eastern yellowjacket wasps (Hymenoptera: Vespidae) reveal evolutionary signatures of social life.</title>
        <authorList>
            <person name="Catto M.A."/>
            <person name="Caine P.B."/>
            <person name="Orr S.E."/>
            <person name="Hunt B.G."/>
            <person name="Goodisman M.A.D."/>
        </authorList>
    </citation>
    <scope>NUCLEOTIDE SEQUENCE [LARGE SCALE GENOMIC DNA]</scope>
    <source>
        <strain evidence="3">233</strain>
        <tissue evidence="3">Head and thorax</tissue>
    </source>
</reference>
<feature type="region of interest" description="Disordered" evidence="2">
    <location>
        <begin position="1645"/>
        <end position="1674"/>
    </location>
</feature>
<feature type="region of interest" description="Disordered" evidence="2">
    <location>
        <begin position="508"/>
        <end position="569"/>
    </location>
</feature>
<dbReference type="InterPro" id="IPR005026">
    <property type="entry name" value="SAPAP"/>
</dbReference>
<evidence type="ECO:0000256" key="2">
    <source>
        <dbReference type="SAM" id="MobiDB-lite"/>
    </source>
</evidence>
<dbReference type="Pfam" id="PF03359">
    <property type="entry name" value="GKAP"/>
    <property type="match status" value="1"/>
</dbReference>
<feature type="compositionally biased region" description="Acidic residues" evidence="2">
    <location>
        <begin position="1189"/>
        <end position="1200"/>
    </location>
</feature>
<feature type="compositionally biased region" description="Polar residues" evidence="2">
    <location>
        <begin position="538"/>
        <end position="567"/>
    </location>
</feature>
<accession>A0ABD2ABP3</accession>
<evidence type="ECO:0008006" key="5">
    <source>
        <dbReference type="Google" id="ProtNLM"/>
    </source>
</evidence>
<feature type="region of interest" description="Disordered" evidence="2">
    <location>
        <begin position="29"/>
        <end position="85"/>
    </location>
</feature>
<organism evidence="3 4">
    <name type="scientific">Vespula squamosa</name>
    <name type="common">Southern yellow jacket</name>
    <name type="synonym">Wasp</name>
    <dbReference type="NCBI Taxonomy" id="30214"/>
    <lineage>
        <taxon>Eukaryota</taxon>
        <taxon>Metazoa</taxon>
        <taxon>Ecdysozoa</taxon>
        <taxon>Arthropoda</taxon>
        <taxon>Hexapoda</taxon>
        <taxon>Insecta</taxon>
        <taxon>Pterygota</taxon>
        <taxon>Neoptera</taxon>
        <taxon>Endopterygota</taxon>
        <taxon>Hymenoptera</taxon>
        <taxon>Apocrita</taxon>
        <taxon>Aculeata</taxon>
        <taxon>Vespoidea</taxon>
        <taxon>Vespidae</taxon>
        <taxon>Vespinae</taxon>
        <taxon>Vespula</taxon>
    </lineage>
</organism>
<feature type="region of interest" description="Disordered" evidence="2">
    <location>
        <begin position="1680"/>
        <end position="1699"/>
    </location>
</feature>
<name>A0ABD2ABP3_VESSQ</name>
<gene>
    <name evidence="3" type="ORF">V1478_011914</name>
</gene>
<keyword evidence="4" id="KW-1185">Reference proteome</keyword>
<feature type="region of interest" description="Disordered" evidence="2">
    <location>
        <begin position="727"/>
        <end position="753"/>
    </location>
</feature>
<dbReference type="Proteomes" id="UP001607302">
    <property type="component" value="Unassembled WGS sequence"/>
</dbReference>
<sequence>MPLKIESGTYTVNPVPKKNTSKFLLWKHWRRRKTKTTKQQQQQKRKQTRCSVHEDRGEDKPSSRDRRRSNVDRDSTRRCGVGGAAELPGLEEFGDSCVATVTSSVPGAGLSSGRRTRPLSLAVQPLNYHRLDPDATGDELDHHLLPNMTSQESIGSCSLDVDRSVSDRSENTIDSVSERTLHSLNLSCNGEPISTAENLVNGSSETLQKSHLTPDDKVIVSNGHRCSPEPEQLTAKKPSYLGLACSISGYSGITRYDSKLREGFRSRDSSPGTRLITRDTSPAGFKSNENLSVPIHHYPPKSQSISPLAMDRQNGFANGMKEECKIETYRETRNSMSICQGFSEVDKGVSIHTTFPDVSPIRVNSSSRRSPGIVQVMSCGQQTKSFSSSYAESSPKPSTINISNSSFSDTSILNGSNVEIEHQITNTSSSSEKSFIQQRVERLYGPGALAQGFFFKRSVTKLNVTDNSFNKFSSNSDNSTDNVNTEESLKNLPVLRHLRPEFRAQLPVVSSRKPTDGSEQIIKPLRRISPAPRKTEQQSKVCKTSHVSESVAESSNQHNNSIASIPDQQPAAPKVVLPVLEPSASSSNVAKQMQELEKTTEEKNGHYFLKLLKQETDRLLSLAASAEAELAGGDPVALPEEAAGKLRSAAGKARLLASQKMQQFEGLCQKNINQVPGEEFPTTNEDLAGFWDMVMLQVVQVNELFDQIEKSRKSQWQEVCPVYIQSKSPSPLKSRHRRKKSVPLPKSPVEKKPVDNIPKNVQECVSKELKPSRACHFLHNTEKIFTESDDTNIHMELYVSDYNDEVSDVKNMMEDKLTAMKQNIIIVERCIPEYTNHARFFNPNLKSFYEDDKNLYSNILPNDDIYKPKDAKINMKDNIRRSFKERFTTTDEEFKQMHNEDISAQTSFLSIGEPTTHVERRRQNILDFPIRKPSYSILKPTIKSGCMKSEIDQTNYTDKQKLINRKMKYLESNVNDVNITKENQSENITSGINFSSRPSISSSLRKQNSKKFQYNVTFSDEVMPNKIKKPLFDDRTYNSIIHEDNIGNNINIHDKSNQTVFKETNINLRPDKEVMGNSMVQLVENQISNSSNYSISNNKTRSIKSPKENTEAAILMPEIKQKSKINLYKKLNNTRTIRRLIEKPKGIRKNGQKNLQNDNNFKKIVSNMFKNKYNIITPNNDNNSNNNNNDDDDNDDDDDNNEKIIKPGTSMGRKSYTFISSRKNKKEQPIKKVDPNDKNSCENSKRIVDPLNNAKRTVNKFANRSLNKSIDLARTKIEVSSSKQLKSRFARSQKKFSIVTDVWSNVDSVSLKNNVNESSTNNLLTKPNVNEKVYKKMQIKKDIKRDENVVDQEKKYTKPRQKSPHAIVWSQSDSQPFIPLSQETLKQLGRMYRIDKVKQYDQKRKESLKINKLFSNDTIINNYQDNPRGYIVMETDYFLPNDTDFSTECEFISSNNPNRCLASGDDDKTLYLFDIKNLSEKRKELQRFVSSIVTSLNTKVSNKNTSSKLLTIDEHKYTYDVPSKSDIKNKLSYTKEWDCNKLISSRSIATFSLYTSNDGMMKSLKSFETDTGLALKACDPMDSNVSIKSLRDKDEEFYQKMKFFLESDKYFPLNRKCIEICDVVPEKKSNASLSQNGNAAKRRITPVHKTKPTANSEANKKAREAREQARRQMIEERRRAMRSNIQNQDNSVKIFAPET</sequence>
<evidence type="ECO:0000313" key="3">
    <source>
        <dbReference type="EMBL" id="KAL2718038.1"/>
    </source>
</evidence>
<dbReference type="PANTHER" id="PTHR12353">
    <property type="entry name" value="DISKS LARGE-ASSOCIATED PROTEIN DAP SAP90/PSD-95-ASSOCIATED PROTEIN"/>
    <property type="match status" value="1"/>
</dbReference>
<feature type="region of interest" description="Disordered" evidence="2">
    <location>
        <begin position="263"/>
        <end position="292"/>
    </location>
</feature>
<comment type="caution">
    <text evidence="3">The sequence shown here is derived from an EMBL/GenBank/DDBJ whole genome shotgun (WGS) entry which is preliminary data.</text>
</comment>
<feature type="compositionally biased region" description="Low complexity" evidence="2">
    <location>
        <begin position="1179"/>
        <end position="1188"/>
    </location>
</feature>